<comment type="caution">
    <text evidence="11">The sequence shown here is derived from an EMBL/GenBank/DDBJ whole genome shotgun (WGS) entry which is preliminary data.</text>
</comment>
<dbReference type="PANTHER" id="PTHR42914:SF1">
    <property type="entry name" value="7-CYANO-7-DEAZAGUANINE SYNTHASE"/>
    <property type="match status" value="1"/>
</dbReference>
<keyword evidence="6" id="KW-0862">Zinc</keyword>
<dbReference type="Pfam" id="PF06508">
    <property type="entry name" value="QueC"/>
    <property type="match status" value="1"/>
</dbReference>
<evidence type="ECO:0000256" key="2">
    <source>
        <dbReference type="ARBA" id="ARBA00022598"/>
    </source>
</evidence>
<dbReference type="Gene3D" id="3.40.50.620">
    <property type="entry name" value="HUPs"/>
    <property type="match status" value="1"/>
</dbReference>
<keyword evidence="7" id="KW-0067">ATP-binding</keyword>
<dbReference type="GO" id="GO:0016874">
    <property type="term" value="F:ligase activity"/>
    <property type="evidence" value="ECO:0007669"/>
    <property type="project" value="UniProtKB-KW"/>
</dbReference>
<gene>
    <name evidence="11" type="ORF">OE747_19485</name>
</gene>
<dbReference type="PANTHER" id="PTHR42914">
    <property type="entry name" value="7-CYANO-7-DEAZAGUANINE SYNTHASE"/>
    <property type="match status" value="1"/>
</dbReference>
<name>A0ABT3AQI8_9RHOB</name>
<reference evidence="11 12" key="1">
    <citation type="submission" date="2022-10" db="EMBL/GenBank/DDBJ databases">
        <title>Ruegeria sp. nov., isolated from ocean surface sediments.</title>
        <authorList>
            <person name="He W."/>
            <person name="Xue H.-P."/>
            <person name="Zhang D.-F."/>
        </authorList>
    </citation>
    <scope>NUCLEOTIDE SEQUENCE [LARGE SCALE GENOMIC DNA]</scope>
    <source>
        <strain evidence="11 12">XHP0148</strain>
    </source>
</reference>
<dbReference type="SUPFAM" id="SSF52402">
    <property type="entry name" value="Adenine nucleotide alpha hydrolases-like"/>
    <property type="match status" value="1"/>
</dbReference>
<protein>
    <recommendedName>
        <fullName evidence="9">7-cyano-7-deazaguanine synthase</fullName>
        <ecNumber evidence="9">6.3.4.20</ecNumber>
    </recommendedName>
</protein>
<evidence type="ECO:0000256" key="4">
    <source>
        <dbReference type="ARBA" id="ARBA00022741"/>
    </source>
</evidence>
<evidence type="ECO:0000256" key="10">
    <source>
        <dbReference type="ARBA" id="ARBA00047890"/>
    </source>
</evidence>
<comment type="similarity">
    <text evidence="8">Belongs to the QueC family.</text>
</comment>
<evidence type="ECO:0000256" key="9">
    <source>
        <dbReference type="ARBA" id="ARBA00039149"/>
    </source>
</evidence>
<evidence type="ECO:0000256" key="7">
    <source>
        <dbReference type="ARBA" id="ARBA00022840"/>
    </source>
</evidence>
<keyword evidence="5" id="KW-0671">Queuosine biosynthesis</keyword>
<keyword evidence="12" id="KW-1185">Reference proteome</keyword>
<dbReference type="EMBL" id="JAOWLB010000018">
    <property type="protein sequence ID" value="MCV2890527.1"/>
    <property type="molecule type" value="Genomic_DNA"/>
</dbReference>
<keyword evidence="4" id="KW-0547">Nucleotide-binding</keyword>
<dbReference type="Proteomes" id="UP001320899">
    <property type="component" value="Unassembled WGS sequence"/>
</dbReference>
<evidence type="ECO:0000313" key="11">
    <source>
        <dbReference type="EMBL" id="MCV2890527.1"/>
    </source>
</evidence>
<evidence type="ECO:0000313" key="12">
    <source>
        <dbReference type="Proteomes" id="UP001320899"/>
    </source>
</evidence>
<evidence type="ECO:0000256" key="3">
    <source>
        <dbReference type="ARBA" id="ARBA00022723"/>
    </source>
</evidence>
<dbReference type="RefSeq" id="WP_088725998.1">
    <property type="nucleotide sequence ID" value="NZ_JAOWLB010000018.1"/>
</dbReference>
<sequence length="197" mass="21105">MRALLLSGGMDSIAVAYWQRPEIAITIDYGQRAAEAEITAASQVAKEIGMQHEIIAIDCRAIGSGDMAGNDALGVAPVPEWWPFRNQLLVTFAAARGIVLGVTEVMTGSVSSDGTHADGRPEFYDAMDRVTAVQEGGIRISAPALTMTTTELVRHSGVPREILAWAHSCHTGNLACGQCRGCVKHYQVTKEIYGVAY</sequence>
<dbReference type="InterPro" id="IPR014729">
    <property type="entry name" value="Rossmann-like_a/b/a_fold"/>
</dbReference>
<evidence type="ECO:0000256" key="6">
    <source>
        <dbReference type="ARBA" id="ARBA00022833"/>
    </source>
</evidence>
<evidence type="ECO:0000256" key="1">
    <source>
        <dbReference type="ARBA" id="ARBA00005061"/>
    </source>
</evidence>
<keyword evidence="2 11" id="KW-0436">Ligase</keyword>
<keyword evidence="3" id="KW-0479">Metal-binding</keyword>
<dbReference type="EC" id="6.3.4.20" evidence="9"/>
<evidence type="ECO:0000256" key="5">
    <source>
        <dbReference type="ARBA" id="ARBA00022785"/>
    </source>
</evidence>
<proteinExistence type="inferred from homology"/>
<comment type="pathway">
    <text evidence="1">Purine metabolism; 7-cyano-7-deazaguanine biosynthesis.</text>
</comment>
<organism evidence="11 12">
    <name type="scientific">Ruegeria aquimaris</name>
    <dbReference type="NCBI Taxonomy" id="2984333"/>
    <lineage>
        <taxon>Bacteria</taxon>
        <taxon>Pseudomonadati</taxon>
        <taxon>Pseudomonadota</taxon>
        <taxon>Alphaproteobacteria</taxon>
        <taxon>Rhodobacterales</taxon>
        <taxon>Roseobacteraceae</taxon>
        <taxon>Ruegeria</taxon>
    </lineage>
</organism>
<accession>A0ABT3AQI8</accession>
<dbReference type="InterPro" id="IPR018317">
    <property type="entry name" value="QueC"/>
</dbReference>
<comment type="catalytic activity">
    <reaction evidence="10">
        <text>7-carboxy-7-carbaguanine + NH4(+) + 2 ATP = 7-cyano-7-carbaguanine + 2 AMP + 2 diphosphate + 2 H(+)</text>
        <dbReference type="Rhea" id="RHEA:27982"/>
        <dbReference type="ChEBI" id="CHEBI:15378"/>
        <dbReference type="ChEBI" id="CHEBI:28938"/>
        <dbReference type="ChEBI" id="CHEBI:30616"/>
        <dbReference type="ChEBI" id="CHEBI:33019"/>
        <dbReference type="ChEBI" id="CHEBI:45075"/>
        <dbReference type="ChEBI" id="CHEBI:61036"/>
        <dbReference type="ChEBI" id="CHEBI:456215"/>
        <dbReference type="EC" id="6.3.4.20"/>
    </reaction>
</comment>
<evidence type="ECO:0000256" key="8">
    <source>
        <dbReference type="ARBA" id="ARBA00037993"/>
    </source>
</evidence>